<protein>
    <submittedName>
        <fullName evidence="1">Uncharacterized protein</fullName>
    </submittedName>
</protein>
<evidence type="ECO:0000313" key="2">
    <source>
        <dbReference type="Proteomes" id="UP000189670"/>
    </source>
</evidence>
<comment type="caution">
    <text evidence="1">The sequence shown here is derived from an EMBL/GenBank/DDBJ whole genome shotgun (WGS) entry which is preliminary data.</text>
</comment>
<dbReference type="AlphaFoldDB" id="A0A1V1NVJ0"/>
<sequence length="71" mass="8329">MRIKERAIRELQTLQPDKLMVVYEMILLLKRDSPLKRTKKSIPAYQKVRSALKNCHGSFSEDILSDRGDRI</sequence>
<evidence type="ECO:0000313" key="1">
    <source>
        <dbReference type="EMBL" id="ETR66578.1"/>
    </source>
</evidence>
<gene>
    <name evidence="1" type="ORF">OMM_12621</name>
</gene>
<dbReference type="EMBL" id="ATBP01001889">
    <property type="protein sequence ID" value="ETR66578.1"/>
    <property type="molecule type" value="Genomic_DNA"/>
</dbReference>
<name>A0A1V1NVJ0_9BACT</name>
<accession>A0A1V1NVJ0</accession>
<reference evidence="2" key="1">
    <citation type="submission" date="2012-11" db="EMBL/GenBank/DDBJ databases">
        <authorList>
            <person name="Lucero-Rivera Y.E."/>
            <person name="Tovar-Ramirez D."/>
        </authorList>
    </citation>
    <scope>NUCLEOTIDE SEQUENCE [LARGE SCALE GENOMIC DNA]</scope>
    <source>
        <strain evidence="2">Araruama</strain>
    </source>
</reference>
<proteinExistence type="predicted"/>
<dbReference type="Proteomes" id="UP000189670">
    <property type="component" value="Unassembled WGS sequence"/>
</dbReference>
<organism evidence="1 2">
    <name type="scientific">Candidatus Magnetoglobus multicellularis str. Araruama</name>
    <dbReference type="NCBI Taxonomy" id="890399"/>
    <lineage>
        <taxon>Bacteria</taxon>
        <taxon>Pseudomonadati</taxon>
        <taxon>Thermodesulfobacteriota</taxon>
        <taxon>Desulfobacteria</taxon>
        <taxon>Desulfobacterales</taxon>
        <taxon>Desulfobacteraceae</taxon>
        <taxon>Candidatus Magnetoglobus</taxon>
    </lineage>
</organism>